<reference evidence="3 4" key="1">
    <citation type="submission" date="2022-05" db="EMBL/GenBank/DDBJ databases">
        <authorList>
            <consortium name="Genoscope - CEA"/>
            <person name="William W."/>
        </authorList>
    </citation>
    <scope>NUCLEOTIDE SEQUENCE [LARGE SCALE GENOMIC DNA]</scope>
</reference>
<dbReference type="CDD" id="cd00054">
    <property type="entry name" value="EGF_CA"/>
    <property type="match status" value="1"/>
</dbReference>
<dbReference type="PROSITE" id="PS50026">
    <property type="entry name" value="EGF_3"/>
    <property type="match status" value="1"/>
</dbReference>
<evidence type="ECO:0000256" key="1">
    <source>
        <dbReference type="PROSITE-ProRule" id="PRU00076"/>
    </source>
</evidence>
<feature type="disulfide bond" evidence="1">
    <location>
        <begin position="56"/>
        <end position="73"/>
    </location>
</feature>
<dbReference type="SUPFAM" id="SSF57196">
    <property type="entry name" value="EGF/Laminin"/>
    <property type="match status" value="1"/>
</dbReference>
<gene>
    <name evidence="3" type="ORF">PMEA_00032619</name>
</gene>
<dbReference type="EMBL" id="CALNXJ010000077">
    <property type="protein sequence ID" value="CAH3160935.1"/>
    <property type="molecule type" value="Genomic_DNA"/>
</dbReference>
<protein>
    <recommendedName>
        <fullName evidence="2">EGF-like domain-containing protein</fullName>
    </recommendedName>
</protein>
<dbReference type="SMART" id="SM00181">
    <property type="entry name" value="EGF"/>
    <property type="match status" value="1"/>
</dbReference>
<dbReference type="Gene3D" id="2.10.25.10">
    <property type="entry name" value="Laminin"/>
    <property type="match status" value="1"/>
</dbReference>
<keyword evidence="4" id="KW-1185">Reference proteome</keyword>
<dbReference type="InterPro" id="IPR000742">
    <property type="entry name" value="EGF"/>
</dbReference>
<name>A0AAU9XZ80_9CNID</name>
<keyword evidence="1" id="KW-1015">Disulfide bond</keyword>
<feature type="domain" description="EGF-like" evidence="2">
    <location>
        <begin position="47"/>
        <end position="85"/>
    </location>
</feature>
<evidence type="ECO:0000313" key="4">
    <source>
        <dbReference type="Proteomes" id="UP001159428"/>
    </source>
</evidence>
<proteinExistence type="predicted"/>
<feature type="disulfide bond" evidence="1">
    <location>
        <begin position="75"/>
        <end position="84"/>
    </location>
</feature>
<accession>A0AAU9XZ80</accession>
<dbReference type="AlphaFoldDB" id="A0AAU9XZ80"/>
<organism evidence="3 4">
    <name type="scientific">Pocillopora meandrina</name>
    <dbReference type="NCBI Taxonomy" id="46732"/>
    <lineage>
        <taxon>Eukaryota</taxon>
        <taxon>Metazoa</taxon>
        <taxon>Cnidaria</taxon>
        <taxon>Anthozoa</taxon>
        <taxon>Hexacorallia</taxon>
        <taxon>Scleractinia</taxon>
        <taxon>Astrocoeniina</taxon>
        <taxon>Pocilloporidae</taxon>
        <taxon>Pocillopora</taxon>
    </lineage>
</organism>
<evidence type="ECO:0000259" key="2">
    <source>
        <dbReference type="PROSITE" id="PS50026"/>
    </source>
</evidence>
<sequence length="215" mass="24188">MEPDCVSINLYTWGDGNGNHECELNNATHEGHEKKLIDQEMYSYHAAESNCVQNSCKNNATCQSGFAKKGYQCLCTAGFEGLICERVKSQITRWHLGVVTLLVDSQPLSVFCHMGNFGCGDRGWTPVMKIADNETTFHYKADYWINYQVYNLPGGETGFDGQESKLPTYWNTSFSRISLGMKIHQQLRFIVIHKQADSLYSLIADGQYRATVTGS</sequence>
<evidence type="ECO:0000313" key="3">
    <source>
        <dbReference type="EMBL" id="CAH3160935.1"/>
    </source>
</evidence>
<comment type="caution">
    <text evidence="3">The sequence shown here is derived from an EMBL/GenBank/DDBJ whole genome shotgun (WGS) entry which is preliminary data.</text>
</comment>
<dbReference type="Proteomes" id="UP001159428">
    <property type="component" value="Unassembled WGS sequence"/>
</dbReference>
<dbReference type="PROSITE" id="PS01186">
    <property type="entry name" value="EGF_2"/>
    <property type="match status" value="1"/>
</dbReference>
<dbReference type="PROSITE" id="PS00022">
    <property type="entry name" value="EGF_1"/>
    <property type="match status" value="1"/>
</dbReference>
<comment type="caution">
    <text evidence="1">Lacks conserved residue(s) required for the propagation of feature annotation.</text>
</comment>
<dbReference type="Pfam" id="PF00008">
    <property type="entry name" value="EGF"/>
    <property type="match status" value="1"/>
</dbReference>
<keyword evidence="1" id="KW-0245">EGF-like domain</keyword>